<dbReference type="SFLD" id="SFLDS00029">
    <property type="entry name" value="Radical_SAM"/>
    <property type="match status" value="1"/>
</dbReference>
<dbReference type="Gene3D" id="3.20.20.70">
    <property type="entry name" value="Aldolase class I"/>
    <property type="match status" value="1"/>
</dbReference>
<reference evidence="8" key="2">
    <citation type="submission" date="2021-04" db="EMBL/GenBank/DDBJ databases">
        <authorList>
            <person name="Gilroy R."/>
        </authorList>
    </citation>
    <scope>NUCLEOTIDE SEQUENCE</scope>
    <source>
        <strain evidence="8">Gambia16-554</strain>
    </source>
</reference>
<gene>
    <name evidence="8" type="ORF">IAC04_06525</name>
</gene>
<dbReference type="SFLD" id="SFLDG01386">
    <property type="entry name" value="main_SPASM_domain-containing"/>
    <property type="match status" value="1"/>
</dbReference>
<dbReference type="GO" id="GO:0016491">
    <property type="term" value="F:oxidoreductase activity"/>
    <property type="evidence" value="ECO:0007669"/>
    <property type="project" value="InterPro"/>
</dbReference>
<dbReference type="Proteomes" id="UP000824115">
    <property type="component" value="Unassembled WGS sequence"/>
</dbReference>
<reference evidence="8" key="1">
    <citation type="journal article" date="2021" name="PeerJ">
        <title>Extensive microbial diversity within the chicken gut microbiome revealed by metagenomics and culture.</title>
        <authorList>
            <person name="Gilroy R."/>
            <person name="Ravi A."/>
            <person name="Getino M."/>
            <person name="Pursley I."/>
            <person name="Horton D.L."/>
            <person name="Alikhan N.F."/>
            <person name="Baker D."/>
            <person name="Gharbi K."/>
            <person name="Hall N."/>
            <person name="Watson M."/>
            <person name="Adriaenssens E.M."/>
            <person name="Foster-Nyarko E."/>
            <person name="Jarju S."/>
            <person name="Secka A."/>
            <person name="Antonio M."/>
            <person name="Oren A."/>
            <person name="Chaudhuri R.R."/>
            <person name="La Ragione R."/>
            <person name="Hildebrand F."/>
            <person name="Pallen M.J."/>
        </authorList>
    </citation>
    <scope>NUCLEOTIDE SEQUENCE</scope>
    <source>
        <strain evidence="8">Gambia16-554</strain>
    </source>
</reference>
<accession>A0A9D2GQ39</accession>
<dbReference type="InterPro" id="IPR007197">
    <property type="entry name" value="rSAM"/>
</dbReference>
<keyword evidence="3" id="KW-0479">Metal-binding</keyword>
<feature type="domain" description="Radical SAM core" evidence="7">
    <location>
        <begin position="16"/>
        <end position="244"/>
    </location>
</feature>
<protein>
    <submittedName>
        <fullName evidence="8">Anaerobic sulfatase maturase</fullName>
    </submittedName>
</protein>
<comment type="similarity">
    <text evidence="6">Belongs to the radical SAM superfamily. Anaerobic sulfatase-maturating enzyme family.</text>
</comment>
<dbReference type="InterPro" id="IPR058240">
    <property type="entry name" value="rSAM_sf"/>
</dbReference>
<dbReference type="SUPFAM" id="SSF102114">
    <property type="entry name" value="Radical SAM enzymes"/>
    <property type="match status" value="1"/>
</dbReference>
<dbReference type="Pfam" id="PF04055">
    <property type="entry name" value="Radical_SAM"/>
    <property type="match status" value="1"/>
</dbReference>
<dbReference type="PANTHER" id="PTHR43273">
    <property type="entry name" value="ANAEROBIC SULFATASE-MATURATING ENZYME HOMOLOG ASLB-RELATED"/>
    <property type="match status" value="1"/>
</dbReference>
<proteinExistence type="inferred from homology"/>
<dbReference type="CDD" id="cd01335">
    <property type="entry name" value="Radical_SAM"/>
    <property type="match status" value="1"/>
</dbReference>
<dbReference type="SFLD" id="SFLDG01072">
    <property type="entry name" value="dehydrogenase_like"/>
    <property type="match status" value="1"/>
</dbReference>
<evidence type="ECO:0000256" key="5">
    <source>
        <dbReference type="ARBA" id="ARBA00023014"/>
    </source>
</evidence>
<dbReference type="Pfam" id="PF13186">
    <property type="entry name" value="SPASM"/>
    <property type="match status" value="1"/>
</dbReference>
<keyword evidence="2" id="KW-0949">S-adenosyl-L-methionine</keyword>
<dbReference type="PANTHER" id="PTHR43273:SF3">
    <property type="entry name" value="ANAEROBIC SULFATASE-MATURATING ENZYME HOMOLOG ASLB-RELATED"/>
    <property type="match status" value="1"/>
</dbReference>
<sequence length="378" mass="41605">MGGVGGTITFQEAVRFGHSPAFSLMIKPVGDICNMRCAYCYYTGRSSAVAGGKSGVMEPSLLEECLRNFFSSCDLPELTVEWHGGEPLLAGLDFFKEAVSMERRLSGGRKVHNTLQTNGTLLDGEWASFFRDEDFLLGLSLDGPEDIHDSYRRCAGGRPSFGSVMRGMETLLRAGVEFNTLTTVNRTSEGRGEEVYRFLKSAGSRYMQFMPVMEHLPDGSVAPYSVSPEGFGRYMCDIYDCWSQGDAGEYYVLTFDAALACRYGIEPGICAFRSSCGGNLVVERDGGIYPCDHYVRPGYSLGNVRISSLRDAAASPEQMRFGLAKRSALSPRCLSCTWRFACNGGCPRHRNSDGLNALCEGYKMLYSHISSLFDVKDL</sequence>
<keyword evidence="5" id="KW-0411">Iron-sulfur</keyword>
<dbReference type="SFLD" id="SFLDG01384">
    <property type="entry name" value="thioether_bond_formation_requi"/>
    <property type="match status" value="1"/>
</dbReference>
<evidence type="ECO:0000313" key="8">
    <source>
        <dbReference type="EMBL" id="HIZ86127.1"/>
    </source>
</evidence>
<dbReference type="PROSITE" id="PS51918">
    <property type="entry name" value="RADICAL_SAM"/>
    <property type="match status" value="1"/>
</dbReference>
<name>A0A9D2GQ39_9BACT</name>
<organism evidence="8 9">
    <name type="scientific">Candidatus Coprenecus stercoravium</name>
    <dbReference type="NCBI Taxonomy" id="2840735"/>
    <lineage>
        <taxon>Bacteria</taxon>
        <taxon>Pseudomonadati</taxon>
        <taxon>Bacteroidota</taxon>
        <taxon>Bacteroidia</taxon>
        <taxon>Bacteroidales</taxon>
        <taxon>Rikenellaceae</taxon>
        <taxon>Rikenellaceae incertae sedis</taxon>
        <taxon>Candidatus Coprenecus</taxon>
    </lineage>
</organism>
<dbReference type="InterPro" id="IPR034491">
    <property type="entry name" value="Anaerob_Ser_sulfatase-maturase"/>
</dbReference>
<dbReference type="InterPro" id="IPR023867">
    <property type="entry name" value="Sulphatase_maturase_rSAM"/>
</dbReference>
<dbReference type="InterPro" id="IPR013785">
    <property type="entry name" value="Aldolase_TIM"/>
</dbReference>
<dbReference type="AlphaFoldDB" id="A0A9D2GQ39"/>
<comment type="cofactor">
    <cofactor evidence="1">
        <name>[4Fe-4S] cluster</name>
        <dbReference type="ChEBI" id="CHEBI:49883"/>
    </cofactor>
</comment>
<comment type="caution">
    <text evidence="8">The sequence shown here is derived from an EMBL/GenBank/DDBJ whole genome shotgun (WGS) entry which is preliminary data.</text>
</comment>
<evidence type="ECO:0000256" key="1">
    <source>
        <dbReference type="ARBA" id="ARBA00001966"/>
    </source>
</evidence>
<evidence type="ECO:0000256" key="3">
    <source>
        <dbReference type="ARBA" id="ARBA00022723"/>
    </source>
</evidence>
<dbReference type="GO" id="GO:0051536">
    <property type="term" value="F:iron-sulfur cluster binding"/>
    <property type="evidence" value="ECO:0007669"/>
    <property type="project" value="UniProtKB-KW"/>
</dbReference>
<dbReference type="GO" id="GO:0046872">
    <property type="term" value="F:metal ion binding"/>
    <property type="evidence" value="ECO:0007669"/>
    <property type="project" value="UniProtKB-KW"/>
</dbReference>
<dbReference type="InterPro" id="IPR023885">
    <property type="entry name" value="4Fe4S-binding_SPASM_dom"/>
</dbReference>
<evidence type="ECO:0000256" key="2">
    <source>
        <dbReference type="ARBA" id="ARBA00022691"/>
    </source>
</evidence>
<evidence type="ECO:0000256" key="4">
    <source>
        <dbReference type="ARBA" id="ARBA00023004"/>
    </source>
</evidence>
<dbReference type="SFLD" id="SFLDF00285">
    <property type="entry name" value="anaerobic_Ser-type_sulfatase-m"/>
    <property type="match status" value="1"/>
</dbReference>
<dbReference type="NCBIfam" id="TIGR04085">
    <property type="entry name" value="rSAM_more_4Fe4S"/>
    <property type="match status" value="1"/>
</dbReference>
<keyword evidence="4" id="KW-0408">Iron</keyword>
<evidence type="ECO:0000259" key="7">
    <source>
        <dbReference type="PROSITE" id="PS51918"/>
    </source>
</evidence>
<evidence type="ECO:0000313" key="9">
    <source>
        <dbReference type="Proteomes" id="UP000824115"/>
    </source>
</evidence>
<evidence type="ECO:0000256" key="6">
    <source>
        <dbReference type="ARBA" id="ARBA00023601"/>
    </source>
</evidence>
<dbReference type="NCBIfam" id="TIGR03942">
    <property type="entry name" value="sulfatase_rSAM"/>
    <property type="match status" value="1"/>
</dbReference>
<dbReference type="SFLD" id="SFLDG01067">
    <property type="entry name" value="SPASM/twitch_domain_containing"/>
    <property type="match status" value="1"/>
</dbReference>
<dbReference type="EMBL" id="DXAW01000113">
    <property type="protein sequence ID" value="HIZ86127.1"/>
    <property type="molecule type" value="Genomic_DNA"/>
</dbReference>